<dbReference type="RefSeq" id="WP_132806561.1">
    <property type="nucleotide sequence ID" value="NZ_SMAK01000005.1"/>
</dbReference>
<comment type="caution">
    <text evidence="1">The sequence shown here is derived from an EMBL/GenBank/DDBJ whole genome shotgun (WGS) entry which is preliminary data.</text>
</comment>
<reference evidence="1 2" key="1">
    <citation type="submission" date="2019-03" db="EMBL/GenBank/DDBJ databases">
        <title>Genomic Encyclopedia of Type Strains, Phase IV (KMG-IV): sequencing the most valuable type-strain genomes for metagenomic binning, comparative biology and taxonomic classification.</title>
        <authorList>
            <person name="Goeker M."/>
        </authorList>
    </citation>
    <scope>NUCLEOTIDE SEQUENCE [LARGE SCALE GENOMIC DNA]</scope>
    <source>
        <strain evidence="1 2">DSM 19345</strain>
    </source>
</reference>
<dbReference type="EMBL" id="SMAK01000005">
    <property type="protein sequence ID" value="TCT10725.1"/>
    <property type="molecule type" value="Genomic_DNA"/>
</dbReference>
<dbReference type="OrthoDB" id="9945931at2"/>
<dbReference type="Proteomes" id="UP000295678">
    <property type="component" value="Unassembled WGS sequence"/>
</dbReference>
<protein>
    <submittedName>
        <fullName evidence="1">Uncharacterized protein</fullName>
    </submittedName>
</protein>
<sequence length="159" mass="16883">MLLKMIMALGMLVMLAHAMALGIWRLPEDESARDAAVQYEALRGFAYSVDQYVKANAGFSGELVWRQAVGQVSSQTVALAEQSTTPPGLRGMAMPPSWRAVADDGDYVICAAVSERVLRRVGAGMPATLPGVVVAGGSGHDFLVFDDVGNAEARAARCR</sequence>
<accession>A0A4R3MGG0</accession>
<evidence type="ECO:0000313" key="1">
    <source>
        <dbReference type="EMBL" id="TCT10725.1"/>
    </source>
</evidence>
<keyword evidence="2" id="KW-1185">Reference proteome</keyword>
<evidence type="ECO:0000313" key="2">
    <source>
        <dbReference type="Proteomes" id="UP000295678"/>
    </source>
</evidence>
<proteinExistence type="predicted"/>
<dbReference type="AlphaFoldDB" id="A0A4R3MGG0"/>
<gene>
    <name evidence="1" type="ORF">EDC22_105225</name>
</gene>
<name>A0A4R3MGG0_9HYPH</name>
<organism evidence="1 2">
    <name type="scientific">Tepidamorphus gemmatus</name>
    <dbReference type="NCBI Taxonomy" id="747076"/>
    <lineage>
        <taxon>Bacteria</taxon>
        <taxon>Pseudomonadati</taxon>
        <taxon>Pseudomonadota</taxon>
        <taxon>Alphaproteobacteria</taxon>
        <taxon>Hyphomicrobiales</taxon>
        <taxon>Tepidamorphaceae</taxon>
        <taxon>Tepidamorphus</taxon>
    </lineage>
</organism>